<evidence type="ECO:0000313" key="3">
    <source>
        <dbReference type="EMBL" id="MET1754981.1"/>
    </source>
</evidence>
<name>A0ABV2CZE1_9SPHN</name>
<dbReference type="Proteomes" id="UP001548713">
    <property type="component" value="Unassembled WGS sequence"/>
</dbReference>
<organism evidence="3 4">
    <name type="scientific">Novosphingobium kalidii</name>
    <dbReference type="NCBI Taxonomy" id="3230299"/>
    <lineage>
        <taxon>Bacteria</taxon>
        <taxon>Pseudomonadati</taxon>
        <taxon>Pseudomonadota</taxon>
        <taxon>Alphaproteobacteria</taxon>
        <taxon>Sphingomonadales</taxon>
        <taxon>Sphingomonadaceae</taxon>
        <taxon>Novosphingobium</taxon>
    </lineage>
</organism>
<keyword evidence="4" id="KW-1185">Reference proteome</keyword>
<protein>
    <submittedName>
        <fullName evidence="3">Uncharacterized protein</fullName>
    </submittedName>
</protein>
<comment type="caution">
    <text evidence="3">The sequence shown here is derived from an EMBL/GenBank/DDBJ whole genome shotgun (WGS) entry which is preliminary data.</text>
</comment>
<keyword evidence="2" id="KW-0472">Membrane</keyword>
<sequence>MPLRPEQSSDDVFGKLDPLFDQSGTSHRQTDDTLTFRKKDQVAQDKMSVFDGGILQIRKDAVGAVLHYQLTSKALLFCFLAPLLFLGVAKLTIAIGNVEKPPVETTDTANKAGKKIGSCRSIL</sequence>
<keyword evidence="2" id="KW-1133">Transmembrane helix</keyword>
<feature type="region of interest" description="Disordered" evidence="1">
    <location>
        <begin position="1"/>
        <end position="31"/>
    </location>
</feature>
<keyword evidence="2" id="KW-0812">Transmembrane</keyword>
<proteinExistence type="predicted"/>
<gene>
    <name evidence="3" type="ORF">ABVV53_05840</name>
</gene>
<reference evidence="3 4" key="1">
    <citation type="submission" date="2024-07" db="EMBL/GenBank/DDBJ databases">
        <title>Novosphingobium kalidii RD2P27.</title>
        <authorList>
            <person name="Sun J.-Q."/>
        </authorList>
    </citation>
    <scope>NUCLEOTIDE SEQUENCE [LARGE SCALE GENOMIC DNA]</scope>
    <source>
        <strain evidence="3 4">RD2P27</strain>
    </source>
</reference>
<feature type="transmembrane region" description="Helical" evidence="2">
    <location>
        <begin position="74"/>
        <end position="95"/>
    </location>
</feature>
<dbReference type="RefSeq" id="WP_353983461.1">
    <property type="nucleotide sequence ID" value="NZ_JBEWLY010000009.1"/>
</dbReference>
<evidence type="ECO:0000256" key="2">
    <source>
        <dbReference type="SAM" id="Phobius"/>
    </source>
</evidence>
<accession>A0ABV2CZE1</accession>
<evidence type="ECO:0000313" key="4">
    <source>
        <dbReference type="Proteomes" id="UP001548713"/>
    </source>
</evidence>
<evidence type="ECO:0000256" key="1">
    <source>
        <dbReference type="SAM" id="MobiDB-lite"/>
    </source>
</evidence>
<dbReference type="EMBL" id="JBEWLY010000009">
    <property type="protein sequence ID" value="MET1754981.1"/>
    <property type="molecule type" value="Genomic_DNA"/>
</dbReference>